<evidence type="ECO:0000259" key="3">
    <source>
        <dbReference type="PROSITE" id="PS50977"/>
    </source>
</evidence>
<evidence type="ECO:0000256" key="2">
    <source>
        <dbReference type="PROSITE-ProRule" id="PRU00335"/>
    </source>
</evidence>
<comment type="caution">
    <text evidence="4">The sequence shown here is derived from an EMBL/GenBank/DDBJ whole genome shotgun (WGS) entry which is preliminary data.</text>
</comment>
<reference evidence="4 5" key="1">
    <citation type="submission" date="2017-04" db="EMBL/GenBank/DDBJ databases">
        <title>Comparative genome analysis of Subtercola boreus.</title>
        <authorList>
            <person name="Cho Y.-J."/>
            <person name="Cho A."/>
            <person name="Kim O.-S."/>
            <person name="Lee J.-I."/>
        </authorList>
    </citation>
    <scope>NUCLEOTIDE SEQUENCE [LARGE SCALE GENOMIC DNA]</scope>
    <source>
        <strain evidence="4 5">P27444</strain>
    </source>
</reference>
<dbReference type="AlphaFoldDB" id="A0A3E0W4C5"/>
<dbReference type="RefSeq" id="WP_116281213.1">
    <property type="nucleotide sequence ID" value="NZ_NBXA01000001.1"/>
</dbReference>
<dbReference type="GO" id="GO:0000976">
    <property type="term" value="F:transcription cis-regulatory region binding"/>
    <property type="evidence" value="ECO:0007669"/>
    <property type="project" value="TreeGrafter"/>
</dbReference>
<dbReference type="GO" id="GO:0003700">
    <property type="term" value="F:DNA-binding transcription factor activity"/>
    <property type="evidence" value="ECO:0007669"/>
    <property type="project" value="TreeGrafter"/>
</dbReference>
<name>A0A3E0W4C5_9MICO</name>
<organism evidence="4 5">
    <name type="scientific">Subtercola boreus</name>
    <dbReference type="NCBI Taxonomy" id="120213"/>
    <lineage>
        <taxon>Bacteria</taxon>
        <taxon>Bacillati</taxon>
        <taxon>Actinomycetota</taxon>
        <taxon>Actinomycetes</taxon>
        <taxon>Micrococcales</taxon>
        <taxon>Microbacteriaceae</taxon>
        <taxon>Subtercola</taxon>
    </lineage>
</organism>
<dbReference type="Pfam" id="PF00440">
    <property type="entry name" value="TetR_N"/>
    <property type="match status" value="1"/>
</dbReference>
<dbReference type="OrthoDB" id="4542210at2"/>
<evidence type="ECO:0000313" key="4">
    <source>
        <dbReference type="EMBL" id="RFA17172.1"/>
    </source>
</evidence>
<dbReference type="Gene3D" id="1.10.357.10">
    <property type="entry name" value="Tetracycline Repressor, domain 2"/>
    <property type="match status" value="1"/>
</dbReference>
<dbReference type="PANTHER" id="PTHR30055:SF209">
    <property type="entry name" value="POSSIBLE TRANSCRIPTIONAL REGULATORY PROTEIN (PROBABLY TETR-FAMILY)"/>
    <property type="match status" value="1"/>
</dbReference>
<dbReference type="InterPro" id="IPR009057">
    <property type="entry name" value="Homeodomain-like_sf"/>
</dbReference>
<dbReference type="InterPro" id="IPR050109">
    <property type="entry name" value="HTH-type_TetR-like_transc_reg"/>
</dbReference>
<dbReference type="Proteomes" id="UP000256709">
    <property type="component" value="Unassembled WGS sequence"/>
</dbReference>
<dbReference type="PROSITE" id="PS50977">
    <property type="entry name" value="HTH_TETR_2"/>
    <property type="match status" value="1"/>
</dbReference>
<dbReference type="PANTHER" id="PTHR30055">
    <property type="entry name" value="HTH-TYPE TRANSCRIPTIONAL REGULATOR RUTR"/>
    <property type="match status" value="1"/>
</dbReference>
<gene>
    <name evidence="4" type="ORF">B7R21_00050</name>
</gene>
<protein>
    <submittedName>
        <fullName evidence="4">TetR family transcriptional regulator</fullName>
    </submittedName>
</protein>
<dbReference type="EMBL" id="NBXA01000001">
    <property type="protein sequence ID" value="RFA17172.1"/>
    <property type="molecule type" value="Genomic_DNA"/>
</dbReference>
<dbReference type="PRINTS" id="PR00455">
    <property type="entry name" value="HTHTETR"/>
</dbReference>
<keyword evidence="1 2" id="KW-0238">DNA-binding</keyword>
<feature type="domain" description="HTH tetR-type" evidence="3">
    <location>
        <begin position="25"/>
        <end position="85"/>
    </location>
</feature>
<evidence type="ECO:0000313" key="5">
    <source>
        <dbReference type="Proteomes" id="UP000256709"/>
    </source>
</evidence>
<accession>A0A3E0W4C5</accession>
<sequence>MDARPLPPRPLLVGEPAVPPRADAERNRALVIAAARRILAERGVDGLTMDLVASEAGVGKGTVFRRFGSRTGLMLALVNDIETDFQRRFMSGEPPLGPGASATDRLVAFGRERIAMLEVQGDLLRAAEDRPDDRYASAPRSASALHIHMLLNRAGYDGDSAVMAFNLLASLDATLVLYENRSQNVTMERVADGWEDLVRRVTAPRAS</sequence>
<dbReference type="SUPFAM" id="SSF46689">
    <property type="entry name" value="Homeodomain-like"/>
    <property type="match status" value="1"/>
</dbReference>
<feature type="DNA-binding region" description="H-T-H motif" evidence="2">
    <location>
        <begin position="48"/>
        <end position="67"/>
    </location>
</feature>
<evidence type="ECO:0000256" key="1">
    <source>
        <dbReference type="ARBA" id="ARBA00023125"/>
    </source>
</evidence>
<dbReference type="InterPro" id="IPR001647">
    <property type="entry name" value="HTH_TetR"/>
</dbReference>
<proteinExistence type="predicted"/>